<comment type="caution">
    <text evidence="2">The sequence shown here is derived from an EMBL/GenBank/DDBJ whole genome shotgun (WGS) entry which is preliminary data.</text>
</comment>
<gene>
    <name evidence="2" type="ORF">LOD99_1021</name>
</gene>
<protein>
    <recommendedName>
        <fullName evidence="1">RNA ligase domain-containing protein</fullName>
    </recommendedName>
</protein>
<dbReference type="InterPro" id="IPR052732">
    <property type="entry name" value="Cell-binding_unc_protein"/>
</dbReference>
<keyword evidence="3" id="KW-1185">Reference proteome</keyword>
<sequence>MAEANPETKVQKYPRTPHFPFSPGVNADDIMLPSSTKHTFLSQEAILTEKLDGGNCSIFRGKVFARTVGEQATHPSFGAIKQLAAQISCLIPDNIQIFCENLFAIHSIQYDGLDSYVYIFAVLENGKRWLSWDEVVEWSDTLGVPTVPMVQRGIFGTQTIVEEIINKKMKQQSAVSTTTPEGFVLRCTGGFNYNELDKYCAKYVRAGHIQTDEKWKKTWKQAKLTAK</sequence>
<reference evidence="2 3" key="1">
    <citation type="journal article" date="2023" name="BMC Biol.">
        <title>The compact genome of the sponge Oopsacas minuta (Hexactinellida) is lacking key metazoan core genes.</title>
        <authorList>
            <person name="Santini S."/>
            <person name="Schenkelaars Q."/>
            <person name="Jourda C."/>
            <person name="Duchesne M."/>
            <person name="Belahbib H."/>
            <person name="Rocher C."/>
            <person name="Selva M."/>
            <person name="Riesgo A."/>
            <person name="Vervoort M."/>
            <person name="Leys S.P."/>
            <person name="Kodjabachian L."/>
            <person name="Le Bivic A."/>
            <person name="Borchiellini C."/>
            <person name="Claverie J.M."/>
            <person name="Renard E."/>
        </authorList>
    </citation>
    <scope>NUCLEOTIDE SEQUENCE [LARGE SCALE GENOMIC DNA]</scope>
    <source>
        <strain evidence="2">SPO-2</strain>
    </source>
</reference>
<proteinExistence type="predicted"/>
<name>A0AAV7K2Y5_9METZ</name>
<feature type="domain" description="RNA ligase" evidence="1">
    <location>
        <begin position="44"/>
        <end position="204"/>
    </location>
</feature>
<dbReference type="Pfam" id="PF09414">
    <property type="entry name" value="RNA_ligase"/>
    <property type="match status" value="1"/>
</dbReference>
<dbReference type="SUPFAM" id="SSF56091">
    <property type="entry name" value="DNA ligase/mRNA capping enzyme, catalytic domain"/>
    <property type="match status" value="1"/>
</dbReference>
<evidence type="ECO:0000313" key="2">
    <source>
        <dbReference type="EMBL" id="KAI6654626.1"/>
    </source>
</evidence>
<organism evidence="2 3">
    <name type="scientific">Oopsacas minuta</name>
    <dbReference type="NCBI Taxonomy" id="111878"/>
    <lineage>
        <taxon>Eukaryota</taxon>
        <taxon>Metazoa</taxon>
        <taxon>Porifera</taxon>
        <taxon>Hexactinellida</taxon>
        <taxon>Hexasterophora</taxon>
        <taxon>Lyssacinosida</taxon>
        <taxon>Leucopsacidae</taxon>
        <taxon>Oopsacas</taxon>
    </lineage>
</organism>
<accession>A0AAV7K2Y5</accession>
<dbReference type="EMBL" id="JAKMXF010000222">
    <property type="protein sequence ID" value="KAI6654626.1"/>
    <property type="molecule type" value="Genomic_DNA"/>
</dbReference>
<dbReference type="Proteomes" id="UP001165289">
    <property type="component" value="Unassembled WGS sequence"/>
</dbReference>
<dbReference type="Gene3D" id="3.30.470.30">
    <property type="entry name" value="DNA ligase/mRNA capping enzyme"/>
    <property type="match status" value="1"/>
</dbReference>
<evidence type="ECO:0000313" key="3">
    <source>
        <dbReference type="Proteomes" id="UP001165289"/>
    </source>
</evidence>
<evidence type="ECO:0000259" key="1">
    <source>
        <dbReference type="Pfam" id="PF09414"/>
    </source>
</evidence>
<dbReference type="AlphaFoldDB" id="A0AAV7K2Y5"/>
<dbReference type="PANTHER" id="PTHR43883">
    <property type="entry name" value="SLR0207 PROTEIN"/>
    <property type="match status" value="1"/>
</dbReference>
<dbReference type="InterPro" id="IPR021122">
    <property type="entry name" value="RNA_ligase_dom_REL/Rnl2"/>
</dbReference>
<dbReference type="PANTHER" id="PTHR43883:SF1">
    <property type="entry name" value="GLUCONOKINASE"/>
    <property type="match status" value="1"/>
</dbReference>